<organism evidence="1 2">
    <name type="scientific">Micromonospora olivasterospora</name>
    <dbReference type="NCBI Taxonomy" id="1880"/>
    <lineage>
        <taxon>Bacteria</taxon>
        <taxon>Bacillati</taxon>
        <taxon>Actinomycetota</taxon>
        <taxon>Actinomycetes</taxon>
        <taxon>Micromonosporales</taxon>
        <taxon>Micromonosporaceae</taxon>
        <taxon>Micromonospora</taxon>
    </lineage>
</organism>
<dbReference type="RefSeq" id="WP_145772701.1">
    <property type="nucleotide sequence ID" value="NZ_BAAATQ010000153.1"/>
</dbReference>
<reference evidence="1 2" key="1">
    <citation type="submission" date="2019-07" db="EMBL/GenBank/DDBJ databases">
        <title>R&amp;d 2014.</title>
        <authorList>
            <person name="Klenk H.-P."/>
        </authorList>
    </citation>
    <scope>NUCLEOTIDE SEQUENCE [LARGE SCALE GENOMIC DNA]</scope>
    <source>
        <strain evidence="1 2">DSM 43868</strain>
    </source>
</reference>
<dbReference type="Proteomes" id="UP000319825">
    <property type="component" value="Unassembled WGS sequence"/>
</dbReference>
<proteinExistence type="predicted"/>
<gene>
    <name evidence="1" type="ORF">JD77_00296</name>
</gene>
<dbReference type="OrthoDB" id="3298887at2"/>
<sequence>MTASDASDPGHTGADIQRTRAELADTVHALAAKTDVKARGLDSARRSKAVLGNSWSVRPRRCAARAQPCSGQHANGRTEQD</sequence>
<evidence type="ECO:0000313" key="1">
    <source>
        <dbReference type="EMBL" id="TWH65360.1"/>
    </source>
</evidence>
<dbReference type="EMBL" id="VLKE01000001">
    <property type="protein sequence ID" value="TWH65360.1"/>
    <property type="molecule type" value="Genomic_DNA"/>
</dbReference>
<keyword evidence="2" id="KW-1185">Reference proteome</keyword>
<dbReference type="InterPro" id="IPR022062">
    <property type="entry name" value="DUF3618"/>
</dbReference>
<evidence type="ECO:0000313" key="2">
    <source>
        <dbReference type="Proteomes" id="UP000319825"/>
    </source>
</evidence>
<accession>A0A562I2Y4</accession>
<name>A0A562I2Y4_MICOL</name>
<dbReference type="AlphaFoldDB" id="A0A562I2Y4"/>
<dbReference type="Pfam" id="PF12277">
    <property type="entry name" value="DUF3618"/>
    <property type="match status" value="1"/>
</dbReference>
<comment type="caution">
    <text evidence="1">The sequence shown here is derived from an EMBL/GenBank/DDBJ whole genome shotgun (WGS) entry which is preliminary data.</text>
</comment>
<protein>
    <submittedName>
        <fullName evidence="1">Uncharacterized protein DUF3618</fullName>
    </submittedName>
</protein>